<evidence type="ECO:0000313" key="8">
    <source>
        <dbReference type="EMBL" id="MEX0429121.1"/>
    </source>
</evidence>
<dbReference type="InterPro" id="IPR005117">
    <property type="entry name" value="NiRdtase/SiRdtase_haem-b_fer"/>
</dbReference>
<dbReference type="SUPFAM" id="SSF55124">
    <property type="entry name" value="Nitrite/Sulfite reductase N-terminal domain-like"/>
    <property type="match status" value="1"/>
</dbReference>
<dbReference type="RefSeq" id="WP_367995090.1">
    <property type="nucleotide sequence ID" value="NZ_JBFPJR010000033.1"/>
</dbReference>
<name>A0ABV3T1Q0_9ACTN</name>
<proteinExistence type="predicted"/>
<sequence length="286" mass="29941">MTVSARTRPDRCPGVLRPWPAVDGALMRIRLVGGRLTGRALSGLSALAQAHGDGGLHLTARANVQLRAMPYVGARPHADVVSRIEELGLLPSRTHDLVRNVMVSPQTGLSGGRADLRPVASALDEALCADRALADLSAKFLFVLDDGRGDLAGVRCDLGLVALGGGEAQLRVGDGWAGVVPLDEAVARLLALAHAFRAARGDGPTAAWHVAELPQPEPLVPAQEPRREALVSTGPLPYGRVGGGRHVAARSGILSPALVAELAAGHDDDELVVTPWRGVLIPEEER</sequence>
<dbReference type="Gene3D" id="3.30.413.10">
    <property type="entry name" value="Sulfite Reductase Hemoprotein, domain 1"/>
    <property type="match status" value="1"/>
</dbReference>
<dbReference type="Pfam" id="PF03460">
    <property type="entry name" value="NIR_SIR_ferr"/>
    <property type="match status" value="1"/>
</dbReference>
<dbReference type="InterPro" id="IPR051329">
    <property type="entry name" value="NIR_SIR_4Fe-4S"/>
</dbReference>
<organism evidence="8 9">
    <name type="scientific">Nocardioides eburneus</name>
    <dbReference type="NCBI Taxonomy" id="3231482"/>
    <lineage>
        <taxon>Bacteria</taxon>
        <taxon>Bacillati</taxon>
        <taxon>Actinomycetota</taxon>
        <taxon>Actinomycetes</taxon>
        <taxon>Propionibacteriales</taxon>
        <taxon>Nocardioidaceae</taxon>
        <taxon>Nocardioides</taxon>
    </lineage>
</organism>
<dbReference type="InterPro" id="IPR045854">
    <property type="entry name" value="NO2/SO3_Rdtase_4Fe4S_sf"/>
</dbReference>
<evidence type="ECO:0000256" key="4">
    <source>
        <dbReference type="ARBA" id="ARBA00023002"/>
    </source>
</evidence>
<evidence type="ECO:0000256" key="3">
    <source>
        <dbReference type="ARBA" id="ARBA00022723"/>
    </source>
</evidence>
<dbReference type="PANTHER" id="PTHR32439">
    <property type="entry name" value="FERREDOXIN--NITRITE REDUCTASE, CHLOROPLASTIC"/>
    <property type="match status" value="1"/>
</dbReference>
<keyword evidence="6" id="KW-0411">Iron-sulfur</keyword>
<gene>
    <name evidence="8" type="ORF">AB3X52_15955</name>
</gene>
<dbReference type="EMBL" id="JBFPJR010000033">
    <property type="protein sequence ID" value="MEX0429121.1"/>
    <property type="molecule type" value="Genomic_DNA"/>
</dbReference>
<reference evidence="8 9" key="1">
    <citation type="submission" date="2024-07" db="EMBL/GenBank/DDBJ databases">
        <authorList>
            <person name="Lee S."/>
            <person name="Kang M."/>
        </authorList>
    </citation>
    <scope>NUCLEOTIDE SEQUENCE [LARGE SCALE GENOMIC DNA]</scope>
    <source>
        <strain evidence="8 9">DS6</strain>
    </source>
</reference>
<keyword evidence="1" id="KW-0004">4Fe-4S</keyword>
<dbReference type="InterPro" id="IPR036136">
    <property type="entry name" value="Nit/Sulf_reduc_fer-like_dom_sf"/>
</dbReference>
<evidence type="ECO:0000313" key="9">
    <source>
        <dbReference type="Proteomes" id="UP001556631"/>
    </source>
</evidence>
<evidence type="ECO:0000256" key="6">
    <source>
        <dbReference type="ARBA" id="ARBA00023014"/>
    </source>
</evidence>
<evidence type="ECO:0000256" key="2">
    <source>
        <dbReference type="ARBA" id="ARBA00022617"/>
    </source>
</evidence>
<keyword evidence="5" id="KW-0408">Iron</keyword>
<dbReference type="PANTHER" id="PTHR32439:SF9">
    <property type="entry name" value="BLR3264 PROTEIN"/>
    <property type="match status" value="1"/>
</dbReference>
<keyword evidence="2" id="KW-0349">Heme</keyword>
<keyword evidence="3" id="KW-0479">Metal-binding</keyword>
<keyword evidence="9" id="KW-1185">Reference proteome</keyword>
<evidence type="ECO:0000259" key="7">
    <source>
        <dbReference type="Pfam" id="PF03460"/>
    </source>
</evidence>
<protein>
    <submittedName>
        <fullName evidence="8">Nitrite reductase</fullName>
    </submittedName>
</protein>
<feature type="domain" description="Nitrite/Sulfite reductase ferredoxin-like" evidence="7">
    <location>
        <begin position="26"/>
        <end position="67"/>
    </location>
</feature>
<dbReference type="Gene3D" id="3.90.480.10">
    <property type="entry name" value="Sulfite Reductase Hemoprotein,Domain 2"/>
    <property type="match status" value="1"/>
</dbReference>
<dbReference type="SUPFAM" id="SSF56014">
    <property type="entry name" value="Nitrite and sulphite reductase 4Fe-4S domain-like"/>
    <property type="match status" value="1"/>
</dbReference>
<evidence type="ECO:0000256" key="1">
    <source>
        <dbReference type="ARBA" id="ARBA00022485"/>
    </source>
</evidence>
<comment type="caution">
    <text evidence="8">The sequence shown here is derived from an EMBL/GenBank/DDBJ whole genome shotgun (WGS) entry which is preliminary data.</text>
</comment>
<dbReference type="Proteomes" id="UP001556631">
    <property type="component" value="Unassembled WGS sequence"/>
</dbReference>
<evidence type="ECO:0000256" key="5">
    <source>
        <dbReference type="ARBA" id="ARBA00023004"/>
    </source>
</evidence>
<accession>A0ABV3T1Q0</accession>
<keyword evidence="4" id="KW-0560">Oxidoreductase</keyword>